<sequence length="226" mass="24099">MVLKAIVIDIDGTITNPNRSLDLDVAKRFRELNVPVVLSTGNPLCYVHAAAKLIGISGIVIAENGGVVSTGFDSPSIIAEGKEECEKAYELLSQYHDLVKLDAAYRKTEVVLNRDVAVEDLRSTLSENGIDIEIIDTGYAIHIKSTAMNKGTGLLKVAELMGLEPSDYLAIGDSCNDAEMMQVAGFGIAVGNADDEAKQAAKYMTQASFGKGTLEAIEYAISNGLL</sequence>
<comment type="cofactor">
    <cofactor evidence="5">
        <name>Mg(2+)</name>
        <dbReference type="ChEBI" id="CHEBI:18420"/>
    </cofactor>
</comment>
<dbReference type="NCBIfam" id="TIGR01484">
    <property type="entry name" value="HAD-SF-IIB"/>
    <property type="match status" value="1"/>
</dbReference>
<dbReference type="NCBIfam" id="TIGR01487">
    <property type="entry name" value="Pglycolate_arch"/>
    <property type="match status" value="1"/>
</dbReference>
<dbReference type="InterPro" id="IPR023214">
    <property type="entry name" value="HAD_sf"/>
</dbReference>
<dbReference type="PANTHER" id="PTHR10000:SF8">
    <property type="entry name" value="HAD SUPERFAMILY HYDROLASE-LIKE, TYPE 3"/>
    <property type="match status" value="1"/>
</dbReference>
<dbReference type="GO" id="GO:0005829">
    <property type="term" value="C:cytosol"/>
    <property type="evidence" value="ECO:0007669"/>
    <property type="project" value="TreeGrafter"/>
</dbReference>
<evidence type="ECO:0000256" key="1">
    <source>
        <dbReference type="ARBA" id="ARBA00022723"/>
    </source>
</evidence>
<keyword evidence="2 5" id="KW-0378">Hydrolase</keyword>
<dbReference type="InterPro" id="IPR006382">
    <property type="entry name" value="PGPase"/>
</dbReference>
<comment type="catalytic activity">
    <reaction evidence="5">
        <text>2-phosphoglycolate + H2O = glycolate + phosphate</text>
        <dbReference type="Rhea" id="RHEA:14369"/>
        <dbReference type="ChEBI" id="CHEBI:15377"/>
        <dbReference type="ChEBI" id="CHEBI:29805"/>
        <dbReference type="ChEBI" id="CHEBI:43474"/>
        <dbReference type="ChEBI" id="CHEBI:58033"/>
        <dbReference type="EC" id="3.1.3.18"/>
    </reaction>
</comment>
<keyword evidence="4 5" id="KW-0119">Carbohydrate metabolism</keyword>
<dbReference type="Pfam" id="PF08282">
    <property type="entry name" value="Hydrolase_3"/>
    <property type="match status" value="2"/>
</dbReference>
<dbReference type="Gene3D" id="3.90.1070.10">
    <property type="match status" value="1"/>
</dbReference>
<dbReference type="InterPro" id="IPR036412">
    <property type="entry name" value="HAD-like_sf"/>
</dbReference>
<organism evidence="7 8">
    <name type="scientific">Methanococcoides alaskense</name>
    <dbReference type="NCBI Taxonomy" id="325778"/>
    <lineage>
        <taxon>Archaea</taxon>
        <taxon>Methanobacteriati</taxon>
        <taxon>Methanobacteriota</taxon>
        <taxon>Stenosarchaea group</taxon>
        <taxon>Methanomicrobia</taxon>
        <taxon>Methanosarcinales</taxon>
        <taxon>Methanosarcinaceae</taxon>
        <taxon>Methanococcoides</taxon>
    </lineage>
</organism>
<dbReference type="HAMAP" id="MF_01419">
    <property type="entry name" value="GPH_hydrolase_arch"/>
    <property type="match status" value="1"/>
</dbReference>
<feature type="binding site" evidence="5">
    <location>
        <position position="11"/>
    </location>
    <ligand>
        <name>Mg(2+)</name>
        <dbReference type="ChEBI" id="CHEBI:18420"/>
    </ligand>
</feature>
<dbReference type="InterPro" id="IPR006379">
    <property type="entry name" value="HAD-SF_hydro_IIB"/>
</dbReference>
<dbReference type="GO" id="GO:0000287">
    <property type="term" value="F:magnesium ion binding"/>
    <property type="evidence" value="ECO:0007669"/>
    <property type="project" value="InterPro"/>
</dbReference>
<evidence type="ECO:0000256" key="2">
    <source>
        <dbReference type="ARBA" id="ARBA00022801"/>
    </source>
</evidence>
<dbReference type="PANTHER" id="PTHR10000">
    <property type="entry name" value="PHOSPHOSERINE PHOSPHATASE"/>
    <property type="match status" value="1"/>
</dbReference>
<dbReference type="Gene3D" id="3.40.50.1000">
    <property type="entry name" value="HAD superfamily/HAD-like"/>
    <property type="match status" value="1"/>
</dbReference>
<comment type="function">
    <text evidence="5">Catalyzes the dephosphorylation of 2-phosphoglycolate.</text>
</comment>
<evidence type="ECO:0000256" key="3">
    <source>
        <dbReference type="ARBA" id="ARBA00022842"/>
    </source>
</evidence>
<evidence type="ECO:0000313" key="8">
    <source>
        <dbReference type="Proteomes" id="UP001185015"/>
    </source>
</evidence>
<dbReference type="NCBIfam" id="NF002245">
    <property type="entry name" value="PRK01158.1"/>
    <property type="match status" value="1"/>
</dbReference>
<dbReference type="SUPFAM" id="SSF56784">
    <property type="entry name" value="HAD-like"/>
    <property type="match status" value="1"/>
</dbReference>
<evidence type="ECO:0000256" key="5">
    <source>
        <dbReference type="HAMAP-Rule" id="MF_01419"/>
    </source>
</evidence>
<gene>
    <name evidence="7" type="ORF">J2750_000891</name>
</gene>
<evidence type="ECO:0000313" key="7">
    <source>
        <dbReference type="EMBL" id="MDR6222446.1"/>
    </source>
</evidence>
<dbReference type="RefSeq" id="WP_270095776.1">
    <property type="nucleotide sequence ID" value="NZ_JAQFFK010000002.1"/>
</dbReference>
<protein>
    <recommendedName>
        <fullName evidence="5 6">Phosphoglycolate phosphatase</fullName>
        <shortName evidence="5">PGP</shortName>
        <shortName evidence="5">PGPase</shortName>
        <ecNumber evidence="5 6">3.1.3.18</ecNumber>
    </recommendedName>
</protein>
<dbReference type="NCBIfam" id="TIGR01482">
    <property type="entry name" value="SPP-subfamily"/>
    <property type="match status" value="1"/>
</dbReference>
<dbReference type="EMBL" id="JAVDQI010000002">
    <property type="protein sequence ID" value="MDR6222446.1"/>
    <property type="molecule type" value="Genomic_DNA"/>
</dbReference>
<keyword evidence="8" id="KW-1185">Reference proteome</keyword>
<keyword evidence="3 5" id="KW-0460">Magnesium</keyword>
<feature type="active site" description="Nucleophile" evidence="5">
    <location>
        <position position="9"/>
    </location>
</feature>
<feature type="binding site" evidence="5">
    <location>
        <position position="177"/>
    </location>
    <ligand>
        <name>Mg(2+)</name>
        <dbReference type="ChEBI" id="CHEBI:18420"/>
    </ligand>
</feature>
<accession>A0AA90TYT8</accession>
<evidence type="ECO:0000256" key="4">
    <source>
        <dbReference type="ARBA" id="ARBA00023277"/>
    </source>
</evidence>
<comment type="caution">
    <text evidence="7">The sequence shown here is derived from an EMBL/GenBank/DDBJ whole genome shotgun (WGS) entry which is preliminary data.</text>
</comment>
<feature type="binding site" evidence="5">
    <location>
        <position position="9"/>
    </location>
    <ligand>
        <name>Mg(2+)</name>
        <dbReference type="ChEBI" id="CHEBI:18420"/>
    </ligand>
</feature>
<comment type="similarity">
    <text evidence="5">Belongs to the archaeal SPP-like hydrolase family.</text>
</comment>
<evidence type="ECO:0000256" key="6">
    <source>
        <dbReference type="NCBIfam" id="TIGR01487"/>
    </source>
</evidence>
<name>A0AA90TYT8_9EURY</name>
<dbReference type="Proteomes" id="UP001185015">
    <property type="component" value="Unassembled WGS sequence"/>
</dbReference>
<dbReference type="GO" id="GO:0008967">
    <property type="term" value="F:phosphoglycolate phosphatase activity"/>
    <property type="evidence" value="ECO:0007669"/>
    <property type="project" value="UniProtKB-UniRule"/>
</dbReference>
<keyword evidence="1 5" id="KW-0479">Metal-binding</keyword>
<dbReference type="EC" id="3.1.3.18" evidence="5 6"/>
<feature type="binding site" evidence="5">
    <location>
        <position position="150"/>
    </location>
    <ligand>
        <name>substrate</name>
    </ligand>
</feature>
<dbReference type="CDD" id="cd07514">
    <property type="entry name" value="HAD_Pase"/>
    <property type="match status" value="1"/>
</dbReference>
<reference evidence="7 8" key="1">
    <citation type="submission" date="2023-07" db="EMBL/GenBank/DDBJ databases">
        <title>Genomic Encyclopedia of Type Strains, Phase IV (KMG-IV): sequencing the most valuable type-strain genomes for metagenomic binning, comparative biology and taxonomic classification.</title>
        <authorList>
            <person name="Goeker M."/>
        </authorList>
    </citation>
    <scope>NUCLEOTIDE SEQUENCE [LARGE SCALE GENOMIC DNA]</scope>
    <source>
        <strain evidence="7 8">DSM 17273</strain>
    </source>
</reference>
<proteinExistence type="inferred from homology"/>
<feature type="binding site" evidence="5">
    <location>
        <position position="173"/>
    </location>
    <ligand>
        <name>Mg(2+)</name>
        <dbReference type="ChEBI" id="CHEBI:18420"/>
    </ligand>
</feature>
<dbReference type="AlphaFoldDB" id="A0AA90TYT8"/>